<sequence length="216" mass="24532">MRLLLVEDDPRLGPIMRDVLGVDWRVELVESAEAARDAVRTTAFDAMVVDRGLPGISGEDFVRELRRQRIATPILLLTALGQLHDRVEGLDAGADDYLVKPFEFEELNARLRAMTRSYDQPLGVEIGGWFFSPEDRSIESPYSGRIALTETETALLAVLVAEPERTFTREQLLERVFAQGERATTVETYVHYLRRKIDRDLIRTVRGRGYRLGALD</sequence>
<evidence type="ECO:0000313" key="11">
    <source>
        <dbReference type="Proteomes" id="UP001500851"/>
    </source>
</evidence>
<dbReference type="CDD" id="cd00383">
    <property type="entry name" value="trans_reg_C"/>
    <property type="match status" value="1"/>
</dbReference>
<evidence type="ECO:0000256" key="3">
    <source>
        <dbReference type="ARBA" id="ARBA00023015"/>
    </source>
</evidence>
<dbReference type="InterPro" id="IPR016032">
    <property type="entry name" value="Sig_transdc_resp-reg_C-effctor"/>
</dbReference>
<feature type="modified residue" description="4-aspartylphosphate" evidence="6">
    <location>
        <position position="50"/>
    </location>
</feature>
<comment type="caution">
    <text evidence="10">The sequence shown here is derived from an EMBL/GenBank/DDBJ whole genome shotgun (WGS) entry which is preliminary data.</text>
</comment>
<dbReference type="SUPFAM" id="SSF46894">
    <property type="entry name" value="C-terminal effector domain of the bipartite response regulators"/>
    <property type="match status" value="1"/>
</dbReference>
<dbReference type="PANTHER" id="PTHR48111">
    <property type="entry name" value="REGULATOR OF RPOS"/>
    <property type="match status" value="1"/>
</dbReference>
<keyword evidence="5" id="KW-0804">Transcription</keyword>
<dbReference type="SMART" id="SM00448">
    <property type="entry name" value="REC"/>
    <property type="match status" value="1"/>
</dbReference>
<reference evidence="10 11" key="1">
    <citation type="journal article" date="2019" name="Int. J. Syst. Evol. Microbiol.">
        <title>The Global Catalogue of Microorganisms (GCM) 10K type strain sequencing project: providing services to taxonomists for standard genome sequencing and annotation.</title>
        <authorList>
            <consortium name="The Broad Institute Genomics Platform"/>
            <consortium name="The Broad Institute Genome Sequencing Center for Infectious Disease"/>
            <person name="Wu L."/>
            <person name="Ma J."/>
        </authorList>
    </citation>
    <scope>NUCLEOTIDE SEQUENCE [LARGE SCALE GENOMIC DNA]</scope>
    <source>
        <strain evidence="10 11">JCM 14736</strain>
    </source>
</reference>
<dbReference type="PROSITE" id="PS50110">
    <property type="entry name" value="RESPONSE_REGULATORY"/>
    <property type="match status" value="1"/>
</dbReference>
<keyword evidence="3" id="KW-0805">Transcription regulation</keyword>
<evidence type="ECO:0000256" key="5">
    <source>
        <dbReference type="ARBA" id="ARBA00023163"/>
    </source>
</evidence>
<keyword evidence="2" id="KW-0902">Two-component regulatory system</keyword>
<dbReference type="PANTHER" id="PTHR48111:SF1">
    <property type="entry name" value="TWO-COMPONENT RESPONSE REGULATOR ORR33"/>
    <property type="match status" value="1"/>
</dbReference>
<feature type="domain" description="OmpR/PhoB-type" evidence="9">
    <location>
        <begin position="121"/>
        <end position="214"/>
    </location>
</feature>
<organism evidence="10 11">
    <name type="scientific">Leucobacter iarius</name>
    <dbReference type="NCBI Taxonomy" id="333963"/>
    <lineage>
        <taxon>Bacteria</taxon>
        <taxon>Bacillati</taxon>
        <taxon>Actinomycetota</taxon>
        <taxon>Actinomycetes</taxon>
        <taxon>Micrococcales</taxon>
        <taxon>Microbacteriaceae</taxon>
        <taxon>Leucobacter</taxon>
    </lineage>
</organism>
<dbReference type="InterPro" id="IPR001867">
    <property type="entry name" value="OmpR/PhoB-type_DNA-bd"/>
</dbReference>
<dbReference type="SMART" id="SM00862">
    <property type="entry name" value="Trans_reg_C"/>
    <property type="match status" value="1"/>
</dbReference>
<feature type="DNA-binding region" description="OmpR/PhoB-type" evidence="7">
    <location>
        <begin position="121"/>
        <end position="214"/>
    </location>
</feature>
<dbReference type="InterPro" id="IPR001789">
    <property type="entry name" value="Sig_transdc_resp-reg_receiver"/>
</dbReference>
<evidence type="ECO:0000259" key="9">
    <source>
        <dbReference type="PROSITE" id="PS51755"/>
    </source>
</evidence>
<evidence type="ECO:0000256" key="4">
    <source>
        <dbReference type="ARBA" id="ARBA00023125"/>
    </source>
</evidence>
<evidence type="ECO:0000259" key="8">
    <source>
        <dbReference type="PROSITE" id="PS50110"/>
    </source>
</evidence>
<evidence type="ECO:0000256" key="1">
    <source>
        <dbReference type="ARBA" id="ARBA00022553"/>
    </source>
</evidence>
<dbReference type="PROSITE" id="PS51755">
    <property type="entry name" value="OMPR_PHOB"/>
    <property type="match status" value="1"/>
</dbReference>
<evidence type="ECO:0000256" key="7">
    <source>
        <dbReference type="PROSITE-ProRule" id="PRU01091"/>
    </source>
</evidence>
<dbReference type="Gene3D" id="6.10.250.690">
    <property type="match status" value="1"/>
</dbReference>
<dbReference type="InterPro" id="IPR036388">
    <property type="entry name" value="WH-like_DNA-bd_sf"/>
</dbReference>
<feature type="domain" description="Response regulatory" evidence="8">
    <location>
        <begin position="2"/>
        <end position="115"/>
    </location>
</feature>
<gene>
    <name evidence="10" type="ORF">GCM10009768_03040</name>
</gene>
<dbReference type="Pfam" id="PF00072">
    <property type="entry name" value="Response_reg"/>
    <property type="match status" value="1"/>
</dbReference>
<keyword evidence="1 6" id="KW-0597">Phosphoprotein</keyword>
<dbReference type="InterPro" id="IPR039420">
    <property type="entry name" value="WalR-like"/>
</dbReference>
<evidence type="ECO:0000313" key="10">
    <source>
        <dbReference type="EMBL" id="GAA1777862.1"/>
    </source>
</evidence>
<name>A0ABN2L7A9_9MICO</name>
<dbReference type="InterPro" id="IPR011006">
    <property type="entry name" value="CheY-like_superfamily"/>
</dbReference>
<dbReference type="Proteomes" id="UP001500851">
    <property type="component" value="Unassembled WGS sequence"/>
</dbReference>
<dbReference type="SUPFAM" id="SSF52172">
    <property type="entry name" value="CheY-like"/>
    <property type="match status" value="1"/>
</dbReference>
<dbReference type="EMBL" id="BAAAOB010000001">
    <property type="protein sequence ID" value="GAA1777862.1"/>
    <property type="molecule type" value="Genomic_DNA"/>
</dbReference>
<evidence type="ECO:0000256" key="6">
    <source>
        <dbReference type="PROSITE-ProRule" id="PRU00169"/>
    </source>
</evidence>
<dbReference type="Pfam" id="PF00486">
    <property type="entry name" value="Trans_reg_C"/>
    <property type="match status" value="1"/>
</dbReference>
<protein>
    <submittedName>
        <fullName evidence="10">Response regulator transcription factor</fullName>
    </submittedName>
</protein>
<dbReference type="Gene3D" id="3.40.50.2300">
    <property type="match status" value="1"/>
</dbReference>
<dbReference type="Gene3D" id="1.10.10.10">
    <property type="entry name" value="Winged helix-like DNA-binding domain superfamily/Winged helix DNA-binding domain"/>
    <property type="match status" value="1"/>
</dbReference>
<proteinExistence type="predicted"/>
<keyword evidence="11" id="KW-1185">Reference proteome</keyword>
<accession>A0ABN2L7A9</accession>
<keyword evidence="4 7" id="KW-0238">DNA-binding</keyword>
<evidence type="ECO:0000256" key="2">
    <source>
        <dbReference type="ARBA" id="ARBA00023012"/>
    </source>
</evidence>